<evidence type="ECO:0000313" key="3">
    <source>
        <dbReference type="Proteomes" id="UP000233837"/>
    </source>
</evidence>
<feature type="domain" description="RNase H type-1" evidence="1">
    <location>
        <begin position="5"/>
        <end position="100"/>
    </location>
</feature>
<gene>
    <name evidence="2" type="ORF">MA16_Dca004763</name>
</gene>
<evidence type="ECO:0000313" key="2">
    <source>
        <dbReference type="EMBL" id="PKU65147.1"/>
    </source>
</evidence>
<dbReference type="CDD" id="cd06222">
    <property type="entry name" value="RNase_H_like"/>
    <property type="match status" value="1"/>
</dbReference>
<proteinExistence type="predicted"/>
<dbReference type="Gene3D" id="3.30.420.10">
    <property type="entry name" value="Ribonuclease H-like superfamily/Ribonuclease H"/>
    <property type="match status" value="1"/>
</dbReference>
<dbReference type="InterPro" id="IPR044730">
    <property type="entry name" value="RNase_H-like_dom_plant"/>
</dbReference>
<dbReference type="GO" id="GO:0004523">
    <property type="term" value="F:RNA-DNA hybrid ribonuclease activity"/>
    <property type="evidence" value="ECO:0007669"/>
    <property type="project" value="InterPro"/>
</dbReference>
<sequence length="108" mass="11838">MIKLNTDGSVGNSTAGMGGIFRDCGGEVLMAYAGPLYSCNVIKAELMGLKKGLDICLERGYINVNIEVDVMLLIQIVENNILLHPQFFYLLKKIRMAMSGINCSFKTS</sequence>
<dbReference type="SUPFAM" id="SSF53098">
    <property type="entry name" value="Ribonuclease H-like"/>
    <property type="match status" value="1"/>
</dbReference>
<keyword evidence="3" id="KW-1185">Reference proteome</keyword>
<dbReference type="EMBL" id="KZ503378">
    <property type="protein sequence ID" value="PKU65147.1"/>
    <property type="molecule type" value="Genomic_DNA"/>
</dbReference>
<name>A0A2I0VP06_9ASPA</name>
<dbReference type="PANTHER" id="PTHR47723:SF19">
    <property type="entry name" value="POLYNUCLEOTIDYL TRANSFERASE, RIBONUCLEASE H-LIKE SUPERFAMILY PROTEIN"/>
    <property type="match status" value="1"/>
</dbReference>
<dbReference type="GO" id="GO:0003676">
    <property type="term" value="F:nucleic acid binding"/>
    <property type="evidence" value="ECO:0007669"/>
    <property type="project" value="InterPro"/>
</dbReference>
<protein>
    <submittedName>
        <fullName evidence="2">Ribonuclease H protein</fullName>
    </submittedName>
</protein>
<dbReference type="Pfam" id="PF13456">
    <property type="entry name" value="RVT_3"/>
    <property type="match status" value="1"/>
</dbReference>
<dbReference type="Proteomes" id="UP000233837">
    <property type="component" value="Unassembled WGS sequence"/>
</dbReference>
<dbReference type="AlphaFoldDB" id="A0A2I0VP06"/>
<evidence type="ECO:0000259" key="1">
    <source>
        <dbReference type="Pfam" id="PF13456"/>
    </source>
</evidence>
<dbReference type="InterPro" id="IPR053151">
    <property type="entry name" value="RNase_H-like"/>
</dbReference>
<dbReference type="InterPro" id="IPR002156">
    <property type="entry name" value="RNaseH_domain"/>
</dbReference>
<dbReference type="InterPro" id="IPR036397">
    <property type="entry name" value="RNaseH_sf"/>
</dbReference>
<reference evidence="2 3" key="1">
    <citation type="journal article" date="2016" name="Sci. Rep.">
        <title>The Dendrobium catenatum Lindl. genome sequence provides insights into polysaccharide synthase, floral development and adaptive evolution.</title>
        <authorList>
            <person name="Zhang G.Q."/>
            <person name="Xu Q."/>
            <person name="Bian C."/>
            <person name="Tsai W.C."/>
            <person name="Yeh C.M."/>
            <person name="Liu K.W."/>
            <person name="Yoshida K."/>
            <person name="Zhang L.S."/>
            <person name="Chang S.B."/>
            <person name="Chen F."/>
            <person name="Shi Y."/>
            <person name="Su Y.Y."/>
            <person name="Zhang Y.Q."/>
            <person name="Chen L.J."/>
            <person name="Yin Y."/>
            <person name="Lin M."/>
            <person name="Huang H."/>
            <person name="Deng H."/>
            <person name="Wang Z.W."/>
            <person name="Zhu S.L."/>
            <person name="Zhao X."/>
            <person name="Deng C."/>
            <person name="Niu S.C."/>
            <person name="Huang J."/>
            <person name="Wang M."/>
            <person name="Liu G.H."/>
            <person name="Yang H.J."/>
            <person name="Xiao X.J."/>
            <person name="Hsiao Y.Y."/>
            <person name="Wu W.L."/>
            <person name="Chen Y.Y."/>
            <person name="Mitsuda N."/>
            <person name="Ohme-Takagi M."/>
            <person name="Luo Y.B."/>
            <person name="Van de Peer Y."/>
            <person name="Liu Z.J."/>
        </authorList>
    </citation>
    <scope>NUCLEOTIDE SEQUENCE [LARGE SCALE GENOMIC DNA]</scope>
    <source>
        <tissue evidence="2">The whole plant</tissue>
    </source>
</reference>
<dbReference type="InterPro" id="IPR012337">
    <property type="entry name" value="RNaseH-like_sf"/>
</dbReference>
<accession>A0A2I0VP06</accession>
<dbReference type="PANTHER" id="PTHR47723">
    <property type="entry name" value="OS05G0353850 PROTEIN"/>
    <property type="match status" value="1"/>
</dbReference>
<organism evidence="2 3">
    <name type="scientific">Dendrobium catenatum</name>
    <dbReference type="NCBI Taxonomy" id="906689"/>
    <lineage>
        <taxon>Eukaryota</taxon>
        <taxon>Viridiplantae</taxon>
        <taxon>Streptophyta</taxon>
        <taxon>Embryophyta</taxon>
        <taxon>Tracheophyta</taxon>
        <taxon>Spermatophyta</taxon>
        <taxon>Magnoliopsida</taxon>
        <taxon>Liliopsida</taxon>
        <taxon>Asparagales</taxon>
        <taxon>Orchidaceae</taxon>
        <taxon>Epidendroideae</taxon>
        <taxon>Malaxideae</taxon>
        <taxon>Dendrobiinae</taxon>
        <taxon>Dendrobium</taxon>
    </lineage>
</organism>
<reference evidence="2 3" key="2">
    <citation type="journal article" date="2017" name="Nature">
        <title>The Apostasia genome and the evolution of orchids.</title>
        <authorList>
            <person name="Zhang G.Q."/>
            <person name="Liu K.W."/>
            <person name="Li Z."/>
            <person name="Lohaus R."/>
            <person name="Hsiao Y.Y."/>
            <person name="Niu S.C."/>
            <person name="Wang J.Y."/>
            <person name="Lin Y.C."/>
            <person name="Xu Q."/>
            <person name="Chen L.J."/>
            <person name="Yoshida K."/>
            <person name="Fujiwara S."/>
            <person name="Wang Z.W."/>
            <person name="Zhang Y.Q."/>
            <person name="Mitsuda N."/>
            <person name="Wang M."/>
            <person name="Liu G.H."/>
            <person name="Pecoraro L."/>
            <person name="Huang H.X."/>
            <person name="Xiao X.J."/>
            <person name="Lin M."/>
            <person name="Wu X.Y."/>
            <person name="Wu W.L."/>
            <person name="Chen Y.Y."/>
            <person name="Chang S.B."/>
            <person name="Sakamoto S."/>
            <person name="Ohme-Takagi M."/>
            <person name="Yagi M."/>
            <person name="Zeng S.J."/>
            <person name="Shen C.Y."/>
            <person name="Yeh C.M."/>
            <person name="Luo Y.B."/>
            <person name="Tsai W.C."/>
            <person name="Van de Peer Y."/>
            <person name="Liu Z.J."/>
        </authorList>
    </citation>
    <scope>NUCLEOTIDE SEQUENCE [LARGE SCALE GENOMIC DNA]</scope>
    <source>
        <tissue evidence="2">The whole plant</tissue>
    </source>
</reference>